<gene>
    <name evidence="2" type="ORF">SAMN02982931_04805</name>
</gene>
<reference evidence="2 3" key="1">
    <citation type="submission" date="2016-10" db="EMBL/GenBank/DDBJ databases">
        <authorList>
            <person name="de Groot N.N."/>
        </authorList>
    </citation>
    <scope>NUCLEOTIDE SEQUENCE [LARGE SCALE GENOMIC DNA]</scope>
    <source>
        <strain evidence="2 3">ATCC 35022</strain>
    </source>
</reference>
<sequence>MPKKNSSRPKAAPELSPRQRLLKAALDGDSTPAQAEAEASRLGVSPLLDRPDSDAFDPMREDRWTLPMTIAWIVWRAPEMVRENWHAYVIGCTRWRGVFRNGTCIGFEPGPLPTPTWSLLALHEDYPRERSRATPWRPRSPDEAREELWKALEHGDVEADAIDLDTGKRVAVTATAWKSLELYSELDMDIVREDPLSRSGYHDIRLPMRQVTDAWPVRVLSEVLPSPMTPDGPGYMPLSAAAQWIATKGAAVDVGLNPEAWDEAYRQLTDRIASAEVACTGISKRGQRERLEPALLGGIRICHLFGSEEIDNADSEELYLWASPYVDEEHWRAGFSDDLRQRRQTVWTKVMVNKPDIANWWPFGHEKEIEPGPLRTGAPGAPSTMSYILAEHEIRCERGVADKSVGVEAGHLEAWFHEKHPSWPCSKKKTIENCIRERHRRYSGDPRK</sequence>
<dbReference type="OrthoDB" id="8222794at2"/>
<keyword evidence="3" id="KW-1185">Reference proteome</keyword>
<proteinExistence type="predicted"/>
<protein>
    <submittedName>
        <fullName evidence="2">Uncharacterized protein</fullName>
    </submittedName>
</protein>
<feature type="region of interest" description="Disordered" evidence="1">
    <location>
        <begin position="1"/>
        <end position="56"/>
    </location>
</feature>
<dbReference type="STRING" id="665467.SAMN02982931_04805"/>
<dbReference type="Proteomes" id="UP000199071">
    <property type="component" value="Unassembled WGS sequence"/>
</dbReference>
<dbReference type="RefSeq" id="WP_139167961.1">
    <property type="nucleotide sequence ID" value="NZ_FMXQ01000024.1"/>
</dbReference>
<evidence type="ECO:0000313" key="3">
    <source>
        <dbReference type="Proteomes" id="UP000199071"/>
    </source>
</evidence>
<accession>A0A1G6EQC2</accession>
<organism evidence="2 3">
    <name type="scientific">Bauldia litoralis</name>
    <dbReference type="NCBI Taxonomy" id="665467"/>
    <lineage>
        <taxon>Bacteria</taxon>
        <taxon>Pseudomonadati</taxon>
        <taxon>Pseudomonadota</taxon>
        <taxon>Alphaproteobacteria</taxon>
        <taxon>Hyphomicrobiales</taxon>
        <taxon>Kaistiaceae</taxon>
        <taxon>Bauldia</taxon>
    </lineage>
</organism>
<evidence type="ECO:0000256" key="1">
    <source>
        <dbReference type="SAM" id="MobiDB-lite"/>
    </source>
</evidence>
<name>A0A1G6EQC2_9HYPH</name>
<dbReference type="EMBL" id="FMXQ01000024">
    <property type="protein sequence ID" value="SDB59482.1"/>
    <property type="molecule type" value="Genomic_DNA"/>
</dbReference>
<evidence type="ECO:0000313" key="2">
    <source>
        <dbReference type="EMBL" id="SDB59482.1"/>
    </source>
</evidence>
<dbReference type="AlphaFoldDB" id="A0A1G6EQC2"/>